<dbReference type="Proteomes" id="UP001318860">
    <property type="component" value="Unassembled WGS sequence"/>
</dbReference>
<keyword evidence="2" id="KW-1185">Reference proteome</keyword>
<protein>
    <recommendedName>
        <fullName evidence="3">F-box/kelch-repeat protein</fullName>
    </recommendedName>
</protein>
<gene>
    <name evidence="1" type="ORF">DH2020_023435</name>
</gene>
<sequence length="394" mass="44415">MKAAKKTCKNKEIINENERKNQQTESILLPGLPNHLAQLCLSTLQPSLLYKVCKSWRRLVYSPDFPPYLSLYAILSQTPPVSSSLNHVQGQCQSPSVNFFCFDPISSKWRSLPTPPFDPSLCLLRRHPSYISRILPIQSITASHKLVLISASTGKFFPALTRPLIFDPLSSKWNFGPPLSTPRRWCVTGSIHDIIYVASGTGAQYNSDVARSIERWDMTKKEIEWSWEKGEPFRDGRFSREAIEAVGYRGKLCMVNIKGKAVKEGAVYDVVMDQWEEMPRGMMGGWNGPATIDDDDGVMYVVDQESGSLSKYDGDNDRWDEMIENLEYLKGAEHISAGRGKICVVSVDGRKIIVVDVLARPPKIWILDPPRGMEVIAVHVLPRMSHPESEQFSD</sequence>
<organism evidence="1 2">
    <name type="scientific">Rehmannia glutinosa</name>
    <name type="common">Chinese foxglove</name>
    <dbReference type="NCBI Taxonomy" id="99300"/>
    <lineage>
        <taxon>Eukaryota</taxon>
        <taxon>Viridiplantae</taxon>
        <taxon>Streptophyta</taxon>
        <taxon>Embryophyta</taxon>
        <taxon>Tracheophyta</taxon>
        <taxon>Spermatophyta</taxon>
        <taxon>Magnoliopsida</taxon>
        <taxon>eudicotyledons</taxon>
        <taxon>Gunneridae</taxon>
        <taxon>Pentapetalae</taxon>
        <taxon>asterids</taxon>
        <taxon>lamiids</taxon>
        <taxon>Lamiales</taxon>
        <taxon>Orobanchaceae</taxon>
        <taxon>Rehmannieae</taxon>
        <taxon>Rehmannia</taxon>
    </lineage>
</organism>
<dbReference type="PANTHER" id="PTHR47590">
    <property type="entry name" value="F-BOX/KELCH-REPEAT PROTEIN SKIP25"/>
    <property type="match status" value="1"/>
</dbReference>
<evidence type="ECO:0008006" key="3">
    <source>
        <dbReference type="Google" id="ProtNLM"/>
    </source>
</evidence>
<dbReference type="SUPFAM" id="SSF117281">
    <property type="entry name" value="Kelch motif"/>
    <property type="match status" value="1"/>
</dbReference>
<proteinExistence type="predicted"/>
<reference evidence="1 2" key="1">
    <citation type="journal article" date="2021" name="Comput. Struct. Biotechnol. J.">
        <title>De novo genome assembly of the potent medicinal plant Rehmannia glutinosa using nanopore technology.</title>
        <authorList>
            <person name="Ma L."/>
            <person name="Dong C."/>
            <person name="Song C."/>
            <person name="Wang X."/>
            <person name="Zheng X."/>
            <person name="Niu Y."/>
            <person name="Chen S."/>
            <person name="Feng W."/>
        </authorList>
    </citation>
    <scope>NUCLEOTIDE SEQUENCE [LARGE SCALE GENOMIC DNA]</scope>
    <source>
        <strain evidence="1">DH-2019</strain>
    </source>
</reference>
<dbReference type="InterPro" id="IPR015915">
    <property type="entry name" value="Kelch-typ_b-propeller"/>
</dbReference>
<evidence type="ECO:0000313" key="1">
    <source>
        <dbReference type="EMBL" id="KAK6143087.1"/>
    </source>
</evidence>
<accession>A0ABR0W627</accession>
<evidence type="ECO:0000313" key="2">
    <source>
        <dbReference type="Proteomes" id="UP001318860"/>
    </source>
</evidence>
<dbReference type="PANTHER" id="PTHR47590:SF7">
    <property type="entry name" value="OS06G0711700 PROTEIN"/>
    <property type="match status" value="1"/>
</dbReference>
<name>A0ABR0W627_REHGL</name>
<dbReference type="Gene3D" id="2.120.10.80">
    <property type="entry name" value="Kelch-type beta propeller"/>
    <property type="match status" value="1"/>
</dbReference>
<comment type="caution">
    <text evidence="1">The sequence shown here is derived from an EMBL/GenBank/DDBJ whole genome shotgun (WGS) entry which is preliminary data.</text>
</comment>
<dbReference type="EMBL" id="JABTTQ020000013">
    <property type="protein sequence ID" value="KAK6143087.1"/>
    <property type="molecule type" value="Genomic_DNA"/>
</dbReference>